<organism evidence="7 8">
    <name type="scientific">Cannabis sativa</name>
    <name type="common">Hemp</name>
    <name type="synonym">Marijuana</name>
    <dbReference type="NCBI Taxonomy" id="3483"/>
    <lineage>
        <taxon>Eukaryota</taxon>
        <taxon>Viridiplantae</taxon>
        <taxon>Streptophyta</taxon>
        <taxon>Embryophyta</taxon>
        <taxon>Tracheophyta</taxon>
        <taxon>Spermatophyta</taxon>
        <taxon>Magnoliopsida</taxon>
        <taxon>eudicotyledons</taxon>
        <taxon>Gunneridae</taxon>
        <taxon>Pentapetalae</taxon>
        <taxon>rosids</taxon>
        <taxon>fabids</taxon>
        <taxon>Rosales</taxon>
        <taxon>Cannabaceae</taxon>
        <taxon>Cannabis</taxon>
    </lineage>
</organism>
<keyword evidence="2" id="KW-0489">Methyltransferase</keyword>
<dbReference type="GO" id="GO:0000463">
    <property type="term" value="P:maturation of LSU-rRNA from tricistronic rRNA transcript (SSU-rRNA, 5.8S rRNA, LSU-rRNA)"/>
    <property type="evidence" value="ECO:0007669"/>
    <property type="project" value="TreeGrafter"/>
</dbReference>
<dbReference type="PANTHER" id="PTHR10920:SF13">
    <property type="entry name" value="PRE-RRNA 2'-O-RIBOSE RNA METHYLTRANSFERASE FTSJ3"/>
    <property type="match status" value="1"/>
</dbReference>
<dbReference type="Proteomes" id="UP000525078">
    <property type="component" value="Unassembled WGS sequence"/>
</dbReference>
<dbReference type="InterPro" id="IPR029063">
    <property type="entry name" value="SAM-dependent_MTases_sf"/>
</dbReference>
<evidence type="ECO:0000256" key="2">
    <source>
        <dbReference type="ARBA" id="ARBA00022603"/>
    </source>
</evidence>
<dbReference type="GO" id="GO:0000466">
    <property type="term" value="P:maturation of 5.8S rRNA from tricistronic rRNA transcript (SSU-rRNA, 5.8S rRNA, LSU-rRNA)"/>
    <property type="evidence" value="ECO:0007669"/>
    <property type="project" value="TreeGrafter"/>
</dbReference>
<dbReference type="GO" id="GO:0008650">
    <property type="term" value="F:rRNA (uridine-2'-O-)-methyltransferase activity"/>
    <property type="evidence" value="ECO:0007669"/>
    <property type="project" value="TreeGrafter"/>
</dbReference>
<dbReference type="InterPro" id="IPR002877">
    <property type="entry name" value="RNA_MeTrfase_FtsJ_dom"/>
</dbReference>
<evidence type="ECO:0000313" key="8">
    <source>
        <dbReference type="Proteomes" id="UP000525078"/>
    </source>
</evidence>
<evidence type="ECO:0000259" key="6">
    <source>
        <dbReference type="Pfam" id="PF11861"/>
    </source>
</evidence>
<dbReference type="GO" id="GO:0030687">
    <property type="term" value="C:preribosome, large subunit precursor"/>
    <property type="evidence" value="ECO:0007669"/>
    <property type="project" value="TreeGrafter"/>
</dbReference>
<gene>
    <name evidence="7" type="ORF">F8388_008816</name>
</gene>
<keyword evidence="4" id="KW-0949">S-adenosyl-L-methionine</keyword>
<dbReference type="GO" id="GO:0005730">
    <property type="term" value="C:nucleolus"/>
    <property type="evidence" value="ECO:0007669"/>
    <property type="project" value="TreeGrafter"/>
</dbReference>
<dbReference type="PANTHER" id="PTHR10920">
    <property type="entry name" value="RIBOSOMAL RNA METHYLTRANSFERASE"/>
    <property type="match status" value="1"/>
</dbReference>
<dbReference type="GO" id="GO:0016435">
    <property type="term" value="F:rRNA (guanine) methyltransferase activity"/>
    <property type="evidence" value="ECO:0007669"/>
    <property type="project" value="TreeGrafter"/>
</dbReference>
<evidence type="ECO:0008006" key="9">
    <source>
        <dbReference type="Google" id="ProtNLM"/>
    </source>
</evidence>
<dbReference type="InterPro" id="IPR050082">
    <property type="entry name" value="RNA_methyltr_RlmE"/>
</dbReference>
<feature type="domain" description="Ribosomal RNA methyltransferase FtsJ" evidence="5">
    <location>
        <begin position="136"/>
        <end position="292"/>
    </location>
</feature>
<feature type="domain" description="DUF3381" evidence="6">
    <location>
        <begin position="328"/>
        <end position="427"/>
    </location>
</feature>
<dbReference type="Gene3D" id="3.40.50.150">
    <property type="entry name" value="Vaccinia Virus protein VP39"/>
    <property type="match status" value="1"/>
</dbReference>
<evidence type="ECO:0000259" key="5">
    <source>
        <dbReference type="Pfam" id="PF01728"/>
    </source>
</evidence>
<reference evidence="7 8" key="1">
    <citation type="journal article" date="2020" name="bioRxiv">
        <title>Sequence and annotation of 42 cannabis genomes reveals extensive copy number variation in cannabinoid synthesis and pathogen resistance genes.</title>
        <authorList>
            <person name="Mckernan K.J."/>
            <person name="Helbert Y."/>
            <person name="Kane L.T."/>
            <person name="Ebling H."/>
            <person name="Zhang L."/>
            <person name="Liu B."/>
            <person name="Eaton Z."/>
            <person name="Mclaughlin S."/>
            <person name="Kingan S."/>
            <person name="Baybayan P."/>
            <person name="Concepcion G."/>
            <person name="Jordan M."/>
            <person name="Riva A."/>
            <person name="Barbazuk W."/>
            <person name="Harkins T."/>
        </authorList>
    </citation>
    <scope>NUCLEOTIDE SEQUENCE [LARGE SCALE GENOMIC DNA]</scope>
    <source>
        <strain evidence="8">cv. Jamaican Lion 4</strain>
        <tissue evidence="7">Leaf</tissue>
    </source>
</reference>
<dbReference type="EMBL" id="JAATIP010000211">
    <property type="protein sequence ID" value="KAF4359911.1"/>
    <property type="molecule type" value="Genomic_DNA"/>
</dbReference>
<proteinExistence type="predicted"/>
<evidence type="ECO:0000256" key="1">
    <source>
        <dbReference type="ARBA" id="ARBA00022552"/>
    </source>
</evidence>
<evidence type="ECO:0000313" key="7">
    <source>
        <dbReference type="EMBL" id="KAF4359911.1"/>
    </source>
</evidence>
<dbReference type="InterPro" id="IPR024576">
    <property type="entry name" value="rRNA_MeTfrase_Spb1_DUF3381"/>
</dbReference>
<dbReference type="AlphaFoldDB" id="A0A7J6ENH1"/>
<name>A0A7J6ENH1_CANSA</name>
<dbReference type="SUPFAM" id="SSF53335">
    <property type="entry name" value="S-adenosyl-L-methionine-dependent methyltransferases"/>
    <property type="match status" value="1"/>
</dbReference>
<sequence length="438" mass="49047">MTLAFSRFLPIIASSCQEYGRAKDFDINFITKLLESTMMDAASVIGNDESILPVRVEIDEENEKLLKLFMSKDAVPQCTLTDIIIANNKKIDANVSSGVRLTEIYASTIFLPPQAAKAYASPTTTMADASKRKTGADLDLCASPSGWTQIATRRVPRGSLVVCVDLHWVEPIPGVIFIQQDITKPQCKSEIKRVMRKYECFVFDLVLHDGAPNMGGAWAMEATVQNALVIDAVKLSTHLLAPKGTFVTKIFRSQDYNSVKYCLSKLFERVVVHKPNSSRSVSAEIFVLAFNYKAPAKINPRILDVRHLFQGAIEPQKKKVLHDLGRVAKKRHCHGYEDVDTTLRKVSTAAEFIWPETLLDILGSITSISFHDPTSLLINHHAVTTQEVKILCDDLGVLGKQDFKHLLKWRIHIRKALIGSEKTEVANVENERRMKMIE</sequence>
<keyword evidence="3" id="KW-0808">Transferase</keyword>
<dbReference type="Pfam" id="PF01728">
    <property type="entry name" value="FtsJ"/>
    <property type="match status" value="1"/>
</dbReference>
<keyword evidence="1" id="KW-0698">rRNA processing</keyword>
<protein>
    <recommendedName>
        <fullName evidence="9">Ribosomal RNA methyltransferase FtsJ domain-containing protein</fullName>
    </recommendedName>
</protein>
<evidence type="ECO:0000256" key="4">
    <source>
        <dbReference type="ARBA" id="ARBA00022691"/>
    </source>
</evidence>
<dbReference type="Pfam" id="PF11861">
    <property type="entry name" value="DUF3381"/>
    <property type="match status" value="1"/>
</dbReference>
<evidence type="ECO:0000256" key="3">
    <source>
        <dbReference type="ARBA" id="ARBA00022679"/>
    </source>
</evidence>
<accession>A0A7J6ENH1</accession>
<comment type="caution">
    <text evidence="7">The sequence shown here is derived from an EMBL/GenBank/DDBJ whole genome shotgun (WGS) entry which is preliminary data.</text>
</comment>